<evidence type="ECO:0000313" key="2">
    <source>
        <dbReference type="EMBL" id="TCP25781.1"/>
    </source>
</evidence>
<comment type="caution">
    <text evidence="2">The sequence shown here is derived from an EMBL/GenBank/DDBJ whole genome shotgun (WGS) entry which is preliminary data.</text>
</comment>
<dbReference type="EMBL" id="SLXM01000003">
    <property type="protein sequence ID" value="TCP25781.1"/>
    <property type="molecule type" value="Genomic_DNA"/>
</dbReference>
<dbReference type="Pfam" id="PF13376">
    <property type="entry name" value="OmdA"/>
    <property type="match status" value="1"/>
</dbReference>
<gene>
    <name evidence="2" type="ORF">EV195_103141</name>
</gene>
<dbReference type="Proteomes" id="UP000294564">
    <property type="component" value="Unassembled WGS sequence"/>
</dbReference>
<dbReference type="Gene3D" id="3.90.1150.200">
    <property type="match status" value="1"/>
</dbReference>
<dbReference type="Pfam" id="PF08818">
    <property type="entry name" value="DUF1801"/>
    <property type="match status" value="1"/>
</dbReference>
<accession>A0A4R2NW06</accession>
<dbReference type="InterPro" id="IPR014922">
    <property type="entry name" value="YdhG-like"/>
</dbReference>
<name>A0A4R2NW06_9FLAO</name>
<reference evidence="2 3" key="1">
    <citation type="submission" date="2019-03" db="EMBL/GenBank/DDBJ databases">
        <title>Genomic Encyclopedia of Type Strains, Phase IV (KMG-IV): sequencing the most valuable type-strain genomes for metagenomic binning, comparative biology and taxonomic classification.</title>
        <authorList>
            <person name="Goeker M."/>
        </authorList>
    </citation>
    <scope>NUCLEOTIDE SEQUENCE [LARGE SCALE GENOMIC DNA]</scope>
    <source>
        <strain evidence="2 3">DSM 14836</strain>
    </source>
</reference>
<evidence type="ECO:0000313" key="3">
    <source>
        <dbReference type="Proteomes" id="UP000294564"/>
    </source>
</evidence>
<keyword evidence="3" id="KW-1185">Reference proteome</keyword>
<dbReference type="OrthoDB" id="214150at2"/>
<dbReference type="RefSeq" id="WP_132794171.1">
    <property type="nucleotide sequence ID" value="NZ_SLXM01000003.1"/>
</dbReference>
<dbReference type="AlphaFoldDB" id="A0A4R2NW06"/>
<protein>
    <submittedName>
        <fullName evidence="2">Uncharacterized protein YdeI (YjbR/CyaY-like superfamily)</fullName>
    </submittedName>
</protein>
<organism evidence="2 3">
    <name type="scientific">Tenacibaculum skagerrakense</name>
    <dbReference type="NCBI Taxonomy" id="186571"/>
    <lineage>
        <taxon>Bacteria</taxon>
        <taxon>Pseudomonadati</taxon>
        <taxon>Bacteroidota</taxon>
        <taxon>Flavobacteriia</taxon>
        <taxon>Flavobacteriales</taxon>
        <taxon>Flavobacteriaceae</taxon>
        <taxon>Tenacibaculum</taxon>
    </lineage>
</organism>
<evidence type="ECO:0000259" key="1">
    <source>
        <dbReference type="Pfam" id="PF08818"/>
    </source>
</evidence>
<sequence length="195" mass="23060">MNSKVTEYIVNQEKWTQELQLLRSFLLELNLEEAIKWGMPAYLYKGKNILGMSAFKNYVGLWFHQGVFLKDEKQLLLNAQEGKTKAMRQWRFNSIEEIDKSTVLEYVLEAMKNVEIGNEIKPVRNKKPLEIPSYLANAFEKDQDLYLKFNELTLTKKREFTDYISEAKRETTKESRLQKIIPMIKNGIGLHDKYR</sequence>
<proteinExistence type="predicted"/>
<dbReference type="SUPFAM" id="SSF159888">
    <property type="entry name" value="YdhG-like"/>
    <property type="match status" value="1"/>
</dbReference>
<feature type="domain" description="YdhG-like" evidence="1">
    <location>
        <begin position="15"/>
        <end position="111"/>
    </location>
</feature>